<evidence type="ECO:0000256" key="2">
    <source>
        <dbReference type="ARBA" id="ARBA00004167"/>
    </source>
</evidence>
<dbReference type="EMBL" id="JACGWJ010000030">
    <property type="protein sequence ID" value="KAL0300973.1"/>
    <property type="molecule type" value="Genomic_DNA"/>
</dbReference>
<evidence type="ECO:0000256" key="3">
    <source>
        <dbReference type="ARBA" id="ARBA00010617"/>
    </source>
</evidence>
<evidence type="ECO:0000256" key="1">
    <source>
        <dbReference type="ARBA" id="ARBA00001971"/>
    </source>
</evidence>
<comment type="caution">
    <text evidence="9">The sequence shown here is derived from an EMBL/GenBank/DDBJ whole genome shotgun (WGS) entry which is preliminary data.</text>
</comment>
<evidence type="ECO:0000256" key="6">
    <source>
        <dbReference type="ARBA" id="ARBA00023004"/>
    </source>
</evidence>
<reference evidence="9" key="1">
    <citation type="submission" date="2020-06" db="EMBL/GenBank/DDBJ databases">
        <authorList>
            <person name="Li T."/>
            <person name="Hu X."/>
            <person name="Zhang T."/>
            <person name="Song X."/>
            <person name="Zhang H."/>
            <person name="Dai N."/>
            <person name="Sheng W."/>
            <person name="Hou X."/>
            <person name="Wei L."/>
        </authorList>
    </citation>
    <scope>NUCLEOTIDE SEQUENCE</scope>
    <source>
        <strain evidence="9">G02</strain>
        <tissue evidence="9">Leaf</tissue>
    </source>
</reference>
<evidence type="ECO:0000256" key="5">
    <source>
        <dbReference type="ARBA" id="ARBA00023002"/>
    </source>
</evidence>
<dbReference type="Gene3D" id="1.10.630.10">
    <property type="entry name" value="Cytochrome P450"/>
    <property type="match status" value="3"/>
</dbReference>
<dbReference type="GO" id="GO:0005506">
    <property type="term" value="F:iron ion binding"/>
    <property type="evidence" value="ECO:0007669"/>
    <property type="project" value="InterPro"/>
</dbReference>
<proteinExistence type="inferred from homology"/>
<keyword evidence="6 7" id="KW-0408">Iron</keyword>
<dbReference type="Pfam" id="PF00067">
    <property type="entry name" value="p450"/>
    <property type="match status" value="3"/>
</dbReference>
<dbReference type="GO" id="GO:0006629">
    <property type="term" value="P:lipid metabolic process"/>
    <property type="evidence" value="ECO:0007669"/>
    <property type="project" value="UniProtKB-ARBA"/>
</dbReference>
<dbReference type="InterPro" id="IPR002401">
    <property type="entry name" value="Cyt_P450_E_grp-I"/>
</dbReference>
<dbReference type="InterPro" id="IPR036396">
    <property type="entry name" value="Cyt_P450_sf"/>
</dbReference>
<evidence type="ECO:0000256" key="8">
    <source>
        <dbReference type="RuleBase" id="RU000461"/>
    </source>
</evidence>
<comment type="cofactor">
    <cofactor evidence="1 7">
        <name>heme</name>
        <dbReference type="ChEBI" id="CHEBI:30413"/>
    </cofactor>
</comment>
<dbReference type="GO" id="GO:0020037">
    <property type="term" value="F:heme binding"/>
    <property type="evidence" value="ECO:0007669"/>
    <property type="project" value="InterPro"/>
</dbReference>
<organism evidence="9">
    <name type="scientific">Sesamum radiatum</name>
    <name type="common">Black benniseed</name>
    <dbReference type="NCBI Taxonomy" id="300843"/>
    <lineage>
        <taxon>Eukaryota</taxon>
        <taxon>Viridiplantae</taxon>
        <taxon>Streptophyta</taxon>
        <taxon>Embryophyta</taxon>
        <taxon>Tracheophyta</taxon>
        <taxon>Spermatophyta</taxon>
        <taxon>Magnoliopsida</taxon>
        <taxon>eudicotyledons</taxon>
        <taxon>Gunneridae</taxon>
        <taxon>Pentapetalae</taxon>
        <taxon>asterids</taxon>
        <taxon>lamiids</taxon>
        <taxon>Lamiales</taxon>
        <taxon>Pedaliaceae</taxon>
        <taxon>Sesamum</taxon>
    </lineage>
</organism>
<protein>
    <submittedName>
        <fullName evidence="9">Alkane hydroxylase MAH1</fullName>
    </submittedName>
</protein>
<dbReference type="SUPFAM" id="SSF48264">
    <property type="entry name" value="Cytochrome P450"/>
    <property type="match status" value="1"/>
</dbReference>
<dbReference type="GO" id="GO:0004497">
    <property type="term" value="F:monooxygenase activity"/>
    <property type="evidence" value="ECO:0007669"/>
    <property type="project" value="UniProtKB-KW"/>
</dbReference>
<keyword evidence="5 8" id="KW-0560">Oxidoreductase</keyword>
<dbReference type="PRINTS" id="PR00463">
    <property type="entry name" value="EP450I"/>
</dbReference>
<gene>
    <name evidence="9" type="ORF">Sradi_6374100</name>
</gene>
<dbReference type="GO" id="GO:0016705">
    <property type="term" value="F:oxidoreductase activity, acting on paired donors, with incorporation or reduction of molecular oxygen"/>
    <property type="evidence" value="ECO:0007669"/>
    <property type="project" value="InterPro"/>
</dbReference>
<reference evidence="9" key="2">
    <citation type="journal article" date="2024" name="Plant">
        <title>Genomic evolution and insights into agronomic trait innovations of Sesamum species.</title>
        <authorList>
            <person name="Miao H."/>
            <person name="Wang L."/>
            <person name="Qu L."/>
            <person name="Liu H."/>
            <person name="Sun Y."/>
            <person name="Le M."/>
            <person name="Wang Q."/>
            <person name="Wei S."/>
            <person name="Zheng Y."/>
            <person name="Lin W."/>
            <person name="Duan Y."/>
            <person name="Cao H."/>
            <person name="Xiong S."/>
            <person name="Wang X."/>
            <person name="Wei L."/>
            <person name="Li C."/>
            <person name="Ma Q."/>
            <person name="Ju M."/>
            <person name="Zhao R."/>
            <person name="Li G."/>
            <person name="Mu C."/>
            <person name="Tian Q."/>
            <person name="Mei H."/>
            <person name="Zhang T."/>
            <person name="Gao T."/>
            <person name="Zhang H."/>
        </authorList>
    </citation>
    <scope>NUCLEOTIDE SEQUENCE</scope>
    <source>
        <strain evidence="9">G02</strain>
    </source>
</reference>
<dbReference type="PANTHER" id="PTHR24296">
    <property type="entry name" value="CYTOCHROME P450"/>
    <property type="match status" value="1"/>
</dbReference>
<keyword evidence="8" id="KW-0503">Monooxygenase</keyword>
<keyword evidence="7 8" id="KW-0349">Heme</keyword>
<dbReference type="PRINTS" id="PR00385">
    <property type="entry name" value="P450"/>
</dbReference>
<dbReference type="AlphaFoldDB" id="A0AAW2K3R2"/>
<dbReference type="PROSITE" id="PS00086">
    <property type="entry name" value="CYTOCHROME_P450"/>
    <property type="match status" value="1"/>
</dbReference>
<dbReference type="GO" id="GO:0016020">
    <property type="term" value="C:membrane"/>
    <property type="evidence" value="ECO:0007669"/>
    <property type="project" value="UniProtKB-SubCell"/>
</dbReference>
<evidence type="ECO:0000256" key="4">
    <source>
        <dbReference type="ARBA" id="ARBA00022723"/>
    </source>
</evidence>
<accession>A0AAW2K3R2</accession>
<sequence>MKSCEPTVWPLVGMLPAVVQYLHRGHDKVTEVLCECGGTYWFRGPWFGNIDMLFTSDPANIQHIFSKKFSNYPKGSEFRKKFEILGDGIFSADYELWELHRRTTLALMNQAKFYSSLERNVWQKIQSGLLPVLDRFTRQGTDVDLQEIFQRFTFDNICQLVLDYDPCSLSTDLPYIPCEKAFSNALEPLFHRHLLPESIWKLQKWLNLGNEEASRSLEGFRRFHLPAYFFKGGRDTTSTCLTWLFWLISTNPSAQTQILEEIKRELHVKEGENWRFFVRPDTLPSGHHIRPNTKLIISFYSMGRMETIWGKDCLEFKPERWISGRGGIEHRPSNKFPAFNVGPRTCVGKEMSFAQMKMVAATIIYHYNIKLVEGHPVTPRDSIILQAKYGLRVSLSKRDVI</sequence>
<dbReference type="InterPro" id="IPR017972">
    <property type="entry name" value="Cyt_P450_CS"/>
</dbReference>
<evidence type="ECO:0000313" key="9">
    <source>
        <dbReference type="EMBL" id="KAL0300973.1"/>
    </source>
</evidence>
<dbReference type="InterPro" id="IPR001128">
    <property type="entry name" value="Cyt_P450"/>
</dbReference>
<evidence type="ECO:0000256" key="7">
    <source>
        <dbReference type="PIRSR" id="PIRSR602401-1"/>
    </source>
</evidence>
<comment type="subcellular location">
    <subcellularLocation>
        <location evidence="2">Membrane</location>
        <topology evidence="2">Single-pass membrane protein</topology>
    </subcellularLocation>
</comment>
<keyword evidence="4 7" id="KW-0479">Metal-binding</keyword>
<feature type="binding site" description="axial binding residue" evidence="7">
    <location>
        <position position="346"/>
    </location>
    <ligand>
        <name>heme</name>
        <dbReference type="ChEBI" id="CHEBI:30413"/>
    </ligand>
    <ligandPart>
        <name>Fe</name>
        <dbReference type="ChEBI" id="CHEBI:18248"/>
    </ligandPart>
</feature>
<comment type="similarity">
    <text evidence="3 8">Belongs to the cytochrome P450 family.</text>
</comment>
<name>A0AAW2K3R2_SESRA</name>